<proteinExistence type="predicted"/>
<organism evidence="3 4">
    <name type="scientific">Fusarium piperis</name>
    <dbReference type="NCBI Taxonomy" id="1435070"/>
    <lineage>
        <taxon>Eukaryota</taxon>
        <taxon>Fungi</taxon>
        <taxon>Dikarya</taxon>
        <taxon>Ascomycota</taxon>
        <taxon>Pezizomycotina</taxon>
        <taxon>Sordariomycetes</taxon>
        <taxon>Hypocreomycetidae</taxon>
        <taxon>Hypocreales</taxon>
        <taxon>Nectriaceae</taxon>
        <taxon>Fusarium</taxon>
        <taxon>Fusarium solani species complex</taxon>
    </lineage>
</organism>
<sequence length="584" mass="63529">MSIASPNPTDTAALPQTPSSLSMPAPFTASRDAGESITCAGQSSMASPKASDSMRSAPDLLPTKPVLSKSTLADVTKALEVGHPLEATHMCALLATYPSLGKDSTIVHPSYFDVSPPSTSSRIPHRPLPYNKVLLAPLQHYDPNHWSLVRIQREGAHRTVICRHYDPTPSAQRLQEVERVMKLWAKLHHPGWDVRVSEVSGPRAASSALSGLYVALGADEFPATCSFAPTWKPKSPQSAVLAALERYDRAASTDSGVSMEEEDPSRTSSSGQSSKRSDSKKGTGIGTAKRSKGSLMRPSLSKLSKEKSPVTTPKKASPLLSEKNLPSKPKLPGTPQSEQPPRESSKLNVLTTVNDGTLPPTPSAKRPRSGSLSENPSGGSEASVKKRCTPGNRDTGGTIQDIDAFLQGLAFPSPEQATADMEGSCTAMMTAKAKLREAIEELKVCDQEYAERFETYNQNKKDWKDLSDKIEQDTSNLEDWFNNMPTMNTMTSEQCGQFQSAFEANLNHHRGILKEKHGRMQSSNGLLKSAEEVCDANKAKVAKLEVALSEKEAEYRELMKRNDVAKVLSEFGERLNTIKAKWEN</sequence>
<evidence type="ECO:0000256" key="1">
    <source>
        <dbReference type="SAM" id="Coils"/>
    </source>
</evidence>
<reference evidence="3" key="1">
    <citation type="submission" date="2022-10" db="EMBL/GenBank/DDBJ databases">
        <title>Tapping the CABI collections for fungal endophytes: first genome assemblies for Collariella, Neodidymelliopsis, Ascochyta clinopodiicola, Didymella pomorum, Didymosphaeria variabile, Neocosmospora piperis and Neocucurbitaria cava.</title>
        <authorList>
            <person name="Hill R."/>
        </authorList>
    </citation>
    <scope>NUCLEOTIDE SEQUENCE</scope>
    <source>
        <strain evidence="3">IMI 366586</strain>
    </source>
</reference>
<evidence type="ECO:0000313" key="4">
    <source>
        <dbReference type="Proteomes" id="UP001140502"/>
    </source>
</evidence>
<name>A0A9W8WL45_9HYPO</name>
<gene>
    <name evidence="3" type="ORF">N0V84_001825</name>
</gene>
<feature type="region of interest" description="Disordered" evidence="2">
    <location>
        <begin position="251"/>
        <end position="398"/>
    </location>
</feature>
<evidence type="ECO:0000256" key="2">
    <source>
        <dbReference type="SAM" id="MobiDB-lite"/>
    </source>
</evidence>
<feature type="coiled-coil region" evidence="1">
    <location>
        <begin position="527"/>
        <end position="568"/>
    </location>
</feature>
<comment type="caution">
    <text evidence="3">The sequence shown here is derived from an EMBL/GenBank/DDBJ whole genome shotgun (WGS) entry which is preliminary data.</text>
</comment>
<dbReference type="Proteomes" id="UP001140502">
    <property type="component" value="Unassembled WGS sequence"/>
</dbReference>
<evidence type="ECO:0000313" key="3">
    <source>
        <dbReference type="EMBL" id="KAJ4327718.1"/>
    </source>
</evidence>
<feature type="compositionally biased region" description="Polar residues" evidence="2">
    <location>
        <begin position="346"/>
        <end position="355"/>
    </location>
</feature>
<protein>
    <submittedName>
        <fullName evidence="3">Uncharacterized protein</fullName>
    </submittedName>
</protein>
<feature type="compositionally biased region" description="Polar residues" evidence="2">
    <location>
        <begin position="1"/>
        <end position="22"/>
    </location>
</feature>
<dbReference type="AlphaFoldDB" id="A0A9W8WL45"/>
<keyword evidence="4" id="KW-1185">Reference proteome</keyword>
<keyword evidence="1" id="KW-0175">Coiled coil</keyword>
<feature type="region of interest" description="Disordered" evidence="2">
    <location>
        <begin position="1"/>
        <end position="58"/>
    </location>
</feature>
<feature type="compositionally biased region" description="Polar residues" evidence="2">
    <location>
        <begin position="370"/>
        <end position="380"/>
    </location>
</feature>
<accession>A0A9W8WL45</accession>
<dbReference type="EMBL" id="JAPEUR010000020">
    <property type="protein sequence ID" value="KAJ4327718.1"/>
    <property type="molecule type" value="Genomic_DNA"/>
</dbReference>
<dbReference type="OrthoDB" id="5063409at2759"/>